<reference evidence="1 2" key="1">
    <citation type="journal article" date="2019" name="Nat. Microbiol.">
        <title>Wide diversity of methane and short-chain alkane metabolisms in uncultured archaea.</title>
        <authorList>
            <person name="Borrel G."/>
            <person name="Adam P.S."/>
            <person name="McKay L.J."/>
            <person name="Chen L.X."/>
            <person name="Sierra-Garcia I.N."/>
            <person name="Sieber C.M."/>
            <person name="Letourneur Q."/>
            <person name="Ghozlane A."/>
            <person name="Andersen G.L."/>
            <person name="Li W.J."/>
            <person name="Hallam S.J."/>
            <person name="Muyzer G."/>
            <person name="de Oliveira V.M."/>
            <person name="Inskeep W.P."/>
            <person name="Banfield J.F."/>
            <person name="Gribaldo S."/>
        </authorList>
    </citation>
    <scope>NUCLEOTIDE SEQUENCE [LARGE SCALE GENOMIC DNA]</scope>
    <source>
        <strain evidence="1">NM1a</strain>
    </source>
</reference>
<organism evidence="1 2">
    <name type="scientific">Methanoliparum thermophilum</name>
    <dbReference type="NCBI Taxonomy" id="2491083"/>
    <lineage>
        <taxon>Archaea</taxon>
        <taxon>Methanobacteriati</taxon>
        <taxon>Methanobacteriota</taxon>
        <taxon>Candidatus Methanoliparia</taxon>
        <taxon>Candidatus Methanoliparales</taxon>
        <taxon>Candidatus Methanoliparaceae</taxon>
        <taxon>Candidatus Methanoliparum</taxon>
    </lineage>
</organism>
<gene>
    <name evidence="1" type="ORF">EF806_00395</name>
</gene>
<sequence length="99" mass="11103">MKINILLLLSFVFILVLLIVVYISTERTLTIEGCVLSIKYIDNGAIIYLKTEKGVEKIIIKQNTIEDISIGDTLIVKGDIVNFKGDKEITGEEIYKQGL</sequence>
<accession>A0A520KTH6</accession>
<dbReference type="AlphaFoldDB" id="A0A520KTH6"/>
<evidence type="ECO:0000313" key="1">
    <source>
        <dbReference type="EMBL" id="RZN65393.1"/>
    </source>
</evidence>
<proteinExistence type="predicted"/>
<dbReference type="Proteomes" id="UP000317158">
    <property type="component" value="Unassembled WGS sequence"/>
</dbReference>
<evidence type="ECO:0000313" key="2">
    <source>
        <dbReference type="Proteomes" id="UP000317158"/>
    </source>
</evidence>
<dbReference type="EMBL" id="RXIF01000002">
    <property type="protein sequence ID" value="RZN65393.1"/>
    <property type="molecule type" value="Genomic_DNA"/>
</dbReference>
<protein>
    <submittedName>
        <fullName evidence="1">Uncharacterized protein</fullName>
    </submittedName>
</protein>
<comment type="caution">
    <text evidence="1">The sequence shown here is derived from an EMBL/GenBank/DDBJ whole genome shotgun (WGS) entry which is preliminary data.</text>
</comment>
<name>A0A520KTH6_METT2</name>